<dbReference type="EMBL" id="SNRW01009089">
    <property type="protein sequence ID" value="KAA6378516.1"/>
    <property type="molecule type" value="Genomic_DNA"/>
</dbReference>
<dbReference type="SMART" id="SM00324">
    <property type="entry name" value="RhoGAP"/>
    <property type="match status" value="1"/>
</dbReference>
<dbReference type="PROSITE" id="PS50238">
    <property type="entry name" value="RHOGAP"/>
    <property type="match status" value="1"/>
</dbReference>
<dbReference type="CDD" id="cd00159">
    <property type="entry name" value="RhoGAP"/>
    <property type="match status" value="1"/>
</dbReference>
<dbReference type="Gene3D" id="1.10.555.10">
    <property type="entry name" value="Rho GTPase activation protein"/>
    <property type="match status" value="1"/>
</dbReference>
<protein>
    <recommendedName>
        <fullName evidence="1">Rho-GAP domain-containing protein</fullName>
    </recommendedName>
</protein>
<reference evidence="2 3" key="1">
    <citation type="submission" date="2019-03" db="EMBL/GenBank/DDBJ databases">
        <title>Single cell metagenomics reveals metabolic interactions within the superorganism composed of flagellate Streblomastix strix and complex community of Bacteroidetes bacteria on its surface.</title>
        <authorList>
            <person name="Treitli S.C."/>
            <person name="Kolisko M."/>
            <person name="Husnik F."/>
            <person name="Keeling P."/>
            <person name="Hampl V."/>
        </authorList>
    </citation>
    <scope>NUCLEOTIDE SEQUENCE [LARGE SCALE GENOMIC DNA]</scope>
    <source>
        <strain evidence="2">ST1C</strain>
    </source>
</reference>
<gene>
    <name evidence="2" type="ORF">EZS28_025957</name>
</gene>
<dbReference type="SUPFAM" id="SSF48350">
    <property type="entry name" value="GTPase activation domain, GAP"/>
    <property type="match status" value="1"/>
</dbReference>
<dbReference type="GO" id="GO:0005096">
    <property type="term" value="F:GTPase activator activity"/>
    <property type="evidence" value="ECO:0007669"/>
    <property type="project" value="TreeGrafter"/>
</dbReference>
<dbReference type="GO" id="GO:0007165">
    <property type="term" value="P:signal transduction"/>
    <property type="evidence" value="ECO:0007669"/>
    <property type="project" value="InterPro"/>
</dbReference>
<dbReference type="PANTHER" id="PTHR45876">
    <property type="entry name" value="FI04035P"/>
    <property type="match status" value="1"/>
</dbReference>
<dbReference type="InterPro" id="IPR000198">
    <property type="entry name" value="RhoGAP_dom"/>
</dbReference>
<evidence type="ECO:0000313" key="2">
    <source>
        <dbReference type="EMBL" id="KAA6378516.1"/>
    </source>
</evidence>
<dbReference type="Proteomes" id="UP000324800">
    <property type="component" value="Unassembled WGS sequence"/>
</dbReference>
<sequence>MLCCETFAPQTNFENVFLARIEKAMDSGHISTEGIQSTVQEEISMFATYSLNKLLTTVRFGRILEVDKKKIADINQITRIRRVFDCSLANIMLFLINRLQQTNGLKTEGIFRKCVTIDETENAIALLNLGDYGNQFFRSQTNPHSYAVLLKNWLKRLEEPIIPFLLCERALDTLRPPAQDGTSQKRMSPCELINTELPLANVLTLKCLSRFLKKVYAEENVRTNMMAVQYIALIFTLLFIKSNQWEKKSPFEKSQQKCVIVIFWVLINQCSMTYDTQVFEQFYRHQFESY</sequence>
<accession>A0A5J4V6P7</accession>
<dbReference type="PANTHER" id="PTHR45876:SF8">
    <property type="entry name" value="FI04035P"/>
    <property type="match status" value="1"/>
</dbReference>
<evidence type="ECO:0000259" key="1">
    <source>
        <dbReference type="PROSITE" id="PS50238"/>
    </source>
</evidence>
<comment type="caution">
    <text evidence="2">The sequence shown here is derived from an EMBL/GenBank/DDBJ whole genome shotgun (WGS) entry which is preliminary data.</text>
</comment>
<feature type="domain" description="Rho-GAP" evidence="1">
    <location>
        <begin position="72"/>
        <end position="274"/>
    </location>
</feature>
<dbReference type="InterPro" id="IPR008936">
    <property type="entry name" value="Rho_GTPase_activation_prot"/>
</dbReference>
<name>A0A5J4V6P7_9EUKA</name>
<dbReference type="AlphaFoldDB" id="A0A5J4V6P7"/>
<organism evidence="2 3">
    <name type="scientific">Streblomastix strix</name>
    <dbReference type="NCBI Taxonomy" id="222440"/>
    <lineage>
        <taxon>Eukaryota</taxon>
        <taxon>Metamonada</taxon>
        <taxon>Preaxostyla</taxon>
        <taxon>Oxymonadida</taxon>
        <taxon>Streblomastigidae</taxon>
        <taxon>Streblomastix</taxon>
    </lineage>
</organism>
<dbReference type="Pfam" id="PF00620">
    <property type="entry name" value="RhoGAP"/>
    <property type="match status" value="1"/>
</dbReference>
<evidence type="ECO:0000313" key="3">
    <source>
        <dbReference type="Proteomes" id="UP000324800"/>
    </source>
</evidence>
<dbReference type="OrthoDB" id="437889at2759"/>
<dbReference type="GO" id="GO:0005737">
    <property type="term" value="C:cytoplasm"/>
    <property type="evidence" value="ECO:0007669"/>
    <property type="project" value="TreeGrafter"/>
</dbReference>
<proteinExistence type="predicted"/>